<feature type="non-terminal residue" evidence="1">
    <location>
        <position position="1"/>
    </location>
</feature>
<name>A0ABN7W8C7_GIGMA</name>
<sequence length="165" mass="19334">AYKQELKEKFYSALKSMAKINNLTEEVIEITNKQEKQKLPDWVHSNLKSHIYRLGLENKAWKIDKTLPILKMELDKTNNITEIYLSQEEPEICLLCNKPDIDLEDNNTLTLLKEEKYIVEKLFKYLSKELQNFSSTSKSINIENSITSEIIFVKIHDKIVQAKNS</sequence>
<evidence type="ECO:0000313" key="2">
    <source>
        <dbReference type="Proteomes" id="UP000789901"/>
    </source>
</evidence>
<dbReference type="Proteomes" id="UP000789901">
    <property type="component" value="Unassembled WGS sequence"/>
</dbReference>
<dbReference type="EMBL" id="CAJVQB010034175">
    <property type="protein sequence ID" value="CAG8820812.1"/>
    <property type="molecule type" value="Genomic_DNA"/>
</dbReference>
<gene>
    <name evidence="1" type="ORF">GMARGA_LOCUS27671</name>
</gene>
<protein>
    <submittedName>
        <fullName evidence="1">17433_t:CDS:1</fullName>
    </submittedName>
</protein>
<evidence type="ECO:0000313" key="1">
    <source>
        <dbReference type="EMBL" id="CAG8820812.1"/>
    </source>
</evidence>
<reference evidence="1 2" key="1">
    <citation type="submission" date="2021-06" db="EMBL/GenBank/DDBJ databases">
        <authorList>
            <person name="Kallberg Y."/>
            <person name="Tangrot J."/>
            <person name="Rosling A."/>
        </authorList>
    </citation>
    <scope>NUCLEOTIDE SEQUENCE [LARGE SCALE GENOMIC DNA]</scope>
    <source>
        <strain evidence="1 2">120-4 pot B 10/14</strain>
    </source>
</reference>
<proteinExistence type="predicted"/>
<organism evidence="1 2">
    <name type="scientific">Gigaspora margarita</name>
    <dbReference type="NCBI Taxonomy" id="4874"/>
    <lineage>
        <taxon>Eukaryota</taxon>
        <taxon>Fungi</taxon>
        <taxon>Fungi incertae sedis</taxon>
        <taxon>Mucoromycota</taxon>
        <taxon>Glomeromycotina</taxon>
        <taxon>Glomeromycetes</taxon>
        <taxon>Diversisporales</taxon>
        <taxon>Gigasporaceae</taxon>
        <taxon>Gigaspora</taxon>
    </lineage>
</organism>
<keyword evidence="2" id="KW-1185">Reference proteome</keyword>
<accession>A0ABN7W8C7</accession>
<comment type="caution">
    <text evidence="1">The sequence shown here is derived from an EMBL/GenBank/DDBJ whole genome shotgun (WGS) entry which is preliminary data.</text>
</comment>